<comment type="caution">
    <text evidence="2">The sequence shown here is derived from an EMBL/GenBank/DDBJ whole genome shotgun (WGS) entry which is preliminary data.</text>
</comment>
<feature type="compositionally biased region" description="Polar residues" evidence="1">
    <location>
        <begin position="1"/>
        <end position="15"/>
    </location>
</feature>
<dbReference type="STRING" id="694270.A0A395SG64"/>
<keyword evidence="3" id="KW-1185">Reference proteome</keyword>
<evidence type="ECO:0008006" key="4">
    <source>
        <dbReference type="Google" id="ProtNLM"/>
    </source>
</evidence>
<dbReference type="Proteomes" id="UP000266234">
    <property type="component" value="Unassembled WGS sequence"/>
</dbReference>
<reference evidence="2 3" key="1">
    <citation type="journal article" date="2018" name="PLoS Pathog.">
        <title>Evolution of structural diversity of trichothecenes, a family of toxins produced by plant pathogenic and entomopathogenic fungi.</title>
        <authorList>
            <person name="Proctor R.H."/>
            <person name="McCormick S.P."/>
            <person name="Kim H.S."/>
            <person name="Cardoza R.E."/>
            <person name="Stanley A.M."/>
            <person name="Lindo L."/>
            <person name="Kelly A."/>
            <person name="Brown D.W."/>
            <person name="Lee T."/>
            <person name="Vaughan M.M."/>
            <person name="Alexander N.J."/>
            <person name="Busman M."/>
            <person name="Gutierrez S."/>
        </authorList>
    </citation>
    <scope>NUCLEOTIDE SEQUENCE [LARGE SCALE GENOMIC DNA]</scope>
    <source>
        <strain evidence="2 3">NRRL 20695</strain>
    </source>
</reference>
<feature type="region of interest" description="Disordered" evidence="1">
    <location>
        <begin position="1"/>
        <end position="25"/>
    </location>
</feature>
<evidence type="ECO:0000313" key="3">
    <source>
        <dbReference type="Proteomes" id="UP000266234"/>
    </source>
</evidence>
<accession>A0A395SG64</accession>
<name>A0A395SG64_9HYPO</name>
<sequence>MAYRINSTSIASAQSPPTPPVSPKDPLFFTSLIDKQFGLNKANNGPMDEQQAWAMRYNKQLASEQLMSSQQQYQLDAFQDIVSDHHAKPSDPQLLRNVDQAQQLLWATSLPTGAQVFGAEFLHAQGFSKEAVAKQIQYQLPGQAATAAATRLSVRARARAKARAKVTPSSSTFTLSIRPPNPKTLNNDQLHQLVEFIQSSPHARRMPIAKIPAALGFDCSERTITLALGRKGFKFSPAMTRPRIDEETRQLRLNFAHQHLHWTVEQWASVLFYAEMRVPLTEEPQEVFVTRKSDEDVHPDCINIDPVAPADLTDSNVYFAYLSGVAGTGQLRSWTRHNNRERGPLGPMNWYINIFPSLATFYQSHPVGSRFALSPNLPAHSSTTIKEALRGGYNPVVHLPPASPDLNPISRIFETIKTNLKADKANSLFGDVAEYRIDDVVRDTWESISQEYVNELVASMHERCQAIIDADGWYTRF</sequence>
<evidence type="ECO:0000256" key="1">
    <source>
        <dbReference type="SAM" id="MobiDB-lite"/>
    </source>
</evidence>
<dbReference type="GO" id="GO:0003676">
    <property type="term" value="F:nucleic acid binding"/>
    <property type="evidence" value="ECO:0007669"/>
    <property type="project" value="InterPro"/>
</dbReference>
<organism evidence="2 3">
    <name type="scientific">Fusarium longipes</name>
    <dbReference type="NCBI Taxonomy" id="694270"/>
    <lineage>
        <taxon>Eukaryota</taxon>
        <taxon>Fungi</taxon>
        <taxon>Dikarya</taxon>
        <taxon>Ascomycota</taxon>
        <taxon>Pezizomycotina</taxon>
        <taxon>Sordariomycetes</taxon>
        <taxon>Hypocreomycetidae</taxon>
        <taxon>Hypocreales</taxon>
        <taxon>Nectriaceae</taxon>
        <taxon>Fusarium</taxon>
    </lineage>
</organism>
<dbReference type="EMBL" id="PXOG01000163">
    <property type="protein sequence ID" value="RGP71097.1"/>
    <property type="molecule type" value="Genomic_DNA"/>
</dbReference>
<protein>
    <recommendedName>
        <fullName evidence="4">Transposase Tc1-like domain-containing protein</fullName>
    </recommendedName>
</protein>
<gene>
    <name evidence="2" type="ORF">FLONG3_7225</name>
</gene>
<dbReference type="Gene3D" id="3.30.420.10">
    <property type="entry name" value="Ribonuclease H-like superfamily/Ribonuclease H"/>
    <property type="match status" value="1"/>
</dbReference>
<dbReference type="InterPro" id="IPR036397">
    <property type="entry name" value="RNaseH_sf"/>
</dbReference>
<dbReference type="AlphaFoldDB" id="A0A395SG64"/>
<evidence type="ECO:0000313" key="2">
    <source>
        <dbReference type="EMBL" id="RGP71097.1"/>
    </source>
</evidence>
<proteinExistence type="predicted"/>
<dbReference type="OrthoDB" id="5151590at2759"/>